<dbReference type="AlphaFoldDB" id="A0A5B7I764"/>
<dbReference type="Proteomes" id="UP000324222">
    <property type="component" value="Unassembled WGS sequence"/>
</dbReference>
<evidence type="ECO:0000313" key="1">
    <source>
        <dbReference type="EMBL" id="MPC79582.1"/>
    </source>
</evidence>
<proteinExistence type="predicted"/>
<name>A0A5B7I764_PORTR</name>
<protein>
    <submittedName>
        <fullName evidence="1">Uncharacterized protein</fullName>
    </submittedName>
</protein>
<dbReference type="EMBL" id="VSRR010051514">
    <property type="protein sequence ID" value="MPC79582.1"/>
    <property type="molecule type" value="Genomic_DNA"/>
</dbReference>
<evidence type="ECO:0000313" key="2">
    <source>
        <dbReference type="Proteomes" id="UP000324222"/>
    </source>
</evidence>
<organism evidence="1 2">
    <name type="scientific">Portunus trituberculatus</name>
    <name type="common">Swimming crab</name>
    <name type="synonym">Neptunus trituberculatus</name>
    <dbReference type="NCBI Taxonomy" id="210409"/>
    <lineage>
        <taxon>Eukaryota</taxon>
        <taxon>Metazoa</taxon>
        <taxon>Ecdysozoa</taxon>
        <taxon>Arthropoda</taxon>
        <taxon>Crustacea</taxon>
        <taxon>Multicrustacea</taxon>
        <taxon>Malacostraca</taxon>
        <taxon>Eumalacostraca</taxon>
        <taxon>Eucarida</taxon>
        <taxon>Decapoda</taxon>
        <taxon>Pleocyemata</taxon>
        <taxon>Brachyura</taxon>
        <taxon>Eubrachyura</taxon>
        <taxon>Portunoidea</taxon>
        <taxon>Portunidae</taxon>
        <taxon>Portuninae</taxon>
        <taxon>Portunus</taxon>
    </lineage>
</organism>
<gene>
    <name evidence="1" type="ORF">E2C01_074117</name>
</gene>
<sequence>MEAAATSTERLLILGRPSTWMWTVGQACPQLHLPFCLAPHAAGIQEAGNAAVCMRRNTTTIHEHLVKAGDPGDQGRLTPSRCSPTVTTKCTPSLAIIRYATTLLSLLLARVTFLL</sequence>
<keyword evidence="2" id="KW-1185">Reference proteome</keyword>
<comment type="caution">
    <text evidence="1">The sequence shown here is derived from an EMBL/GenBank/DDBJ whole genome shotgun (WGS) entry which is preliminary data.</text>
</comment>
<accession>A0A5B7I764</accession>
<reference evidence="1 2" key="1">
    <citation type="submission" date="2019-05" db="EMBL/GenBank/DDBJ databases">
        <title>Another draft genome of Portunus trituberculatus and its Hox gene families provides insights of decapod evolution.</title>
        <authorList>
            <person name="Jeong J.-H."/>
            <person name="Song I."/>
            <person name="Kim S."/>
            <person name="Choi T."/>
            <person name="Kim D."/>
            <person name="Ryu S."/>
            <person name="Kim W."/>
        </authorList>
    </citation>
    <scope>NUCLEOTIDE SEQUENCE [LARGE SCALE GENOMIC DNA]</scope>
    <source>
        <tissue evidence="1">Muscle</tissue>
    </source>
</reference>